<gene>
    <name evidence="2" type="ORF">R9X50_00505100</name>
</gene>
<keyword evidence="3" id="KW-1185">Reference proteome</keyword>
<organism evidence="2 3">
    <name type="scientific">Acrodontium crateriforme</name>
    <dbReference type="NCBI Taxonomy" id="150365"/>
    <lineage>
        <taxon>Eukaryota</taxon>
        <taxon>Fungi</taxon>
        <taxon>Dikarya</taxon>
        <taxon>Ascomycota</taxon>
        <taxon>Pezizomycotina</taxon>
        <taxon>Dothideomycetes</taxon>
        <taxon>Dothideomycetidae</taxon>
        <taxon>Mycosphaerellales</taxon>
        <taxon>Teratosphaeriaceae</taxon>
        <taxon>Acrodontium</taxon>
    </lineage>
</organism>
<dbReference type="SUPFAM" id="SSF55811">
    <property type="entry name" value="Nudix"/>
    <property type="match status" value="1"/>
</dbReference>
<evidence type="ECO:0000313" key="2">
    <source>
        <dbReference type="EMBL" id="WPH02196.1"/>
    </source>
</evidence>
<protein>
    <recommendedName>
        <fullName evidence="1">Nudix hydrolase domain-containing protein</fullName>
    </recommendedName>
</protein>
<dbReference type="InterPro" id="IPR000086">
    <property type="entry name" value="NUDIX_hydrolase_dom"/>
</dbReference>
<dbReference type="Proteomes" id="UP001303373">
    <property type="component" value="Chromosome 7"/>
</dbReference>
<dbReference type="PROSITE" id="PS51462">
    <property type="entry name" value="NUDIX"/>
    <property type="match status" value="1"/>
</dbReference>
<accession>A0AAQ3R5L7</accession>
<dbReference type="CDD" id="cd03676">
    <property type="entry name" value="NUDIX_Tnr3_like"/>
    <property type="match status" value="1"/>
</dbReference>
<reference evidence="2 3" key="1">
    <citation type="submission" date="2023-11" db="EMBL/GenBank/DDBJ databases">
        <title>An acidophilic fungus is an integral part of prey digestion in a carnivorous sundew plant.</title>
        <authorList>
            <person name="Tsai I.J."/>
        </authorList>
    </citation>
    <scope>NUCLEOTIDE SEQUENCE [LARGE SCALE GENOMIC DNA]</scope>
    <source>
        <strain evidence="2">169a</strain>
    </source>
</reference>
<dbReference type="PANTHER" id="PTHR13622">
    <property type="entry name" value="THIAMIN PYROPHOSPHOKINASE"/>
    <property type="match status" value="1"/>
</dbReference>
<name>A0AAQ3R5L7_9PEZI</name>
<dbReference type="GO" id="GO:0044715">
    <property type="term" value="F:8-oxo-dGDP phosphatase activity"/>
    <property type="evidence" value="ECO:0007669"/>
    <property type="project" value="TreeGrafter"/>
</dbReference>
<dbReference type="InterPro" id="IPR015797">
    <property type="entry name" value="NUDIX_hydrolase-like_dom_sf"/>
</dbReference>
<sequence>MSTWTLTNLDLVEACDDFPYHHDTRGLYTLFLPNDDRPHGYMLPQIVQQMPWSAEFAVNHENRTVQLQVSAECPDLSKACNHAFAAVINKAIDGDIFPTLHKKHSEMFKIVGSAYPVQCERFASHLFGITARGAHLTVYITTDTGMRIWVPRRAQSMFTYPNKLDTTVAGGVPAHQTPFENIVQEADEEASLSAELIKRSVKAAGVLTYIGHSKQGLIVPDQVFVYDLEVGPDIVPVPRDGEVKEFNLMSVAEVKTALAQGEFKPNSAVVMLDFFIRHGIITAENEKNYVEINLHVLVFLFNQRPVTVIYKICH</sequence>
<dbReference type="Gene3D" id="3.90.79.10">
    <property type="entry name" value="Nucleoside Triphosphate Pyrophosphohydrolase"/>
    <property type="match status" value="1"/>
</dbReference>
<dbReference type="EMBL" id="CP138586">
    <property type="protein sequence ID" value="WPH02196.1"/>
    <property type="molecule type" value="Genomic_DNA"/>
</dbReference>
<dbReference type="PANTHER" id="PTHR13622:SF8">
    <property type="entry name" value="THIAMIN PYROPHOSPHOKINASE 1"/>
    <property type="match status" value="1"/>
</dbReference>
<dbReference type="FunFam" id="3.90.79.10:FF:000019">
    <property type="entry name" value="Thiamin pyrophosphokinase, putative"/>
    <property type="match status" value="1"/>
</dbReference>
<evidence type="ECO:0000259" key="1">
    <source>
        <dbReference type="PROSITE" id="PS51462"/>
    </source>
</evidence>
<feature type="domain" description="Nudix hydrolase" evidence="1">
    <location>
        <begin position="131"/>
        <end position="271"/>
    </location>
</feature>
<evidence type="ECO:0000313" key="3">
    <source>
        <dbReference type="Proteomes" id="UP001303373"/>
    </source>
</evidence>
<dbReference type="AlphaFoldDB" id="A0AAQ3R5L7"/>
<proteinExistence type="predicted"/>